<dbReference type="Pfam" id="PF00875">
    <property type="entry name" value="DNA_photolyase"/>
    <property type="match status" value="1"/>
</dbReference>
<evidence type="ECO:0000256" key="9">
    <source>
        <dbReference type="ARBA" id="ARBA00033999"/>
    </source>
</evidence>
<evidence type="ECO:0000256" key="3">
    <source>
        <dbReference type="ARBA" id="ARBA00013149"/>
    </source>
</evidence>
<evidence type="ECO:0000256" key="1">
    <source>
        <dbReference type="ARBA" id="ARBA00001932"/>
    </source>
</evidence>
<dbReference type="Gene3D" id="1.25.40.80">
    <property type="match status" value="1"/>
</dbReference>
<evidence type="ECO:0000256" key="7">
    <source>
        <dbReference type="ARBA" id="ARBA00022991"/>
    </source>
</evidence>
<evidence type="ECO:0000256" key="4">
    <source>
        <dbReference type="ARBA" id="ARBA00014046"/>
    </source>
</evidence>
<dbReference type="SUPFAM" id="SSF52425">
    <property type="entry name" value="Cryptochrome/photolyase, N-terminal domain"/>
    <property type="match status" value="1"/>
</dbReference>
<accession>A0A0B6CQX7</accession>
<evidence type="ECO:0000256" key="12">
    <source>
        <dbReference type="PIRSR" id="PIRSR602081-1"/>
    </source>
</evidence>
<dbReference type="STRING" id="28110.KU46_1389"/>
<dbReference type="PROSITE" id="PS51645">
    <property type="entry name" value="PHR_CRY_ALPHA_BETA"/>
    <property type="match status" value="1"/>
</dbReference>
<evidence type="ECO:0000256" key="10">
    <source>
        <dbReference type="ARBA" id="ARBA00059220"/>
    </source>
</evidence>
<dbReference type="EMBL" id="CP009440">
    <property type="protein sequence ID" value="AJI52874.1"/>
    <property type="molecule type" value="Genomic_DNA"/>
</dbReference>
<dbReference type="GO" id="GO:0003904">
    <property type="term" value="F:deoxyribodipyrimidine photo-lyase activity"/>
    <property type="evidence" value="ECO:0007669"/>
    <property type="project" value="UniProtKB-EC"/>
</dbReference>
<organism evidence="16 17">
    <name type="scientific">Francisella philomiragia</name>
    <dbReference type="NCBI Taxonomy" id="28110"/>
    <lineage>
        <taxon>Bacteria</taxon>
        <taxon>Pseudomonadati</taxon>
        <taxon>Pseudomonadota</taxon>
        <taxon>Gammaproteobacteria</taxon>
        <taxon>Thiotrichales</taxon>
        <taxon>Francisellaceae</taxon>
        <taxon>Francisella</taxon>
    </lineage>
</organism>
<evidence type="ECO:0000256" key="13">
    <source>
        <dbReference type="PIRSR" id="PIRSR602081-2"/>
    </source>
</evidence>
<feature type="binding site" evidence="12">
    <location>
        <begin position="235"/>
        <end position="239"/>
    </location>
    <ligand>
        <name>FAD</name>
        <dbReference type="ChEBI" id="CHEBI:57692"/>
    </ligand>
</feature>
<evidence type="ECO:0000313" key="17">
    <source>
        <dbReference type="Proteomes" id="UP000031830"/>
    </source>
</evidence>
<dbReference type="GO" id="GO:0009416">
    <property type="term" value="P:response to light stimulus"/>
    <property type="evidence" value="ECO:0007669"/>
    <property type="project" value="TreeGrafter"/>
</dbReference>
<comment type="function">
    <text evidence="10">Involved in repair of UV radiation-induced DNA damage. Catalyzes the light-dependent monomerization (300-600 nm) of cyclobutyl pyrimidine dimers (in cis-syn configuration), which are formed between adjacent bases on the same DNA strand upon exposure to ultraviolet radiation.</text>
</comment>
<keyword evidence="5 12" id="KW-0285">Flavoprotein</keyword>
<feature type="site" description="Electron transfer via tryptophanyl radical" evidence="13">
    <location>
        <position position="379"/>
    </location>
</feature>
<dbReference type="OrthoDB" id="9772484at2"/>
<evidence type="ECO:0000259" key="15">
    <source>
        <dbReference type="PROSITE" id="PS51645"/>
    </source>
</evidence>
<proteinExistence type="inferred from homology"/>
<dbReference type="PANTHER" id="PTHR11455">
    <property type="entry name" value="CRYPTOCHROME"/>
    <property type="match status" value="1"/>
</dbReference>
<feature type="domain" description="Photolyase/cryptochrome alpha/beta" evidence="15">
    <location>
        <begin position="10"/>
        <end position="131"/>
    </location>
</feature>
<dbReference type="InterPro" id="IPR006050">
    <property type="entry name" value="DNA_photolyase_N"/>
</dbReference>
<dbReference type="Pfam" id="PF03441">
    <property type="entry name" value="FAD_binding_7"/>
    <property type="match status" value="1"/>
</dbReference>
<comment type="similarity">
    <text evidence="2">Belongs to the DNA photolyase class-1 family.</text>
</comment>
<evidence type="ECO:0000256" key="14">
    <source>
        <dbReference type="RuleBase" id="RU004182"/>
    </source>
</evidence>
<keyword evidence="16" id="KW-0456">Lyase</keyword>
<dbReference type="Proteomes" id="UP000031830">
    <property type="component" value="Chromosome"/>
</dbReference>
<feature type="binding site" evidence="12">
    <location>
        <begin position="369"/>
        <end position="371"/>
    </location>
    <ligand>
        <name>FAD</name>
        <dbReference type="ChEBI" id="CHEBI:57692"/>
    </ligand>
</feature>
<dbReference type="Gene3D" id="1.10.579.10">
    <property type="entry name" value="DNA Cyclobutane Dipyrimidine Photolyase, subunit A, domain 3"/>
    <property type="match status" value="1"/>
</dbReference>
<name>A0A0B6CQX7_9GAMM</name>
<dbReference type="InterPro" id="IPR014729">
    <property type="entry name" value="Rossmann-like_a/b/a_fold"/>
</dbReference>
<evidence type="ECO:0000256" key="11">
    <source>
        <dbReference type="ARBA" id="ARBA00083107"/>
    </source>
</evidence>
<dbReference type="InterPro" id="IPR005101">
    <property type="entry name" value="Cryptochr/Photolyase_FAD-bd"/>
</dbReference>
<feature type="site" description="Electron transfer via tryptophanyl radical" evidence="13">
    <location>
        <position position="356"/>
    </location>
</feature>
<evidence type="ECO:0000256" key="6">
    <source>
        <dbReference type="ARBA" id="ARBA00022827"/>
    </source>
</evidence>
<dbReference type="GO" id="GO:0000719">
    <property type="term" value="P:photoreactive repair"/>
    <property type="evidence" value="ECO:0007669"/>
    <property type="project" value="UniProtKB-ARBA"/>
</dbReference>
<evidence type="ECO:0000256" key="2">
    <source>
        <dbReference type="ARBA" id="ARBA00005862"/>
    </source>
</evidence>
<protein>
    <recommendedName>
        <fullName evidence="4">Deoxyribodipyrimidine photo-lyase</fullName>
        <ecNumber evidence="3">4.1.99.3</ecNumber>
    </recommendedName>
    <alternativeName>
        <fullName evidence="8">DNA photolyase</fullName>
    </alternativeName>
    <alternativeName>
        <fullName evidence="11">Photoreactivating enzyme</fullName>
    </alternativeName>
</protein>
<dbReference type="KEGG" id="fpz:LA55_1184"/>
<feature type="binding site" evidence="12">
    <location>
        <position position="223"/>
    </location>
    <ligand>
        <name>FAD</name>
        <dbReference type="ChEBI" id="CHEBI:57692"/>
    </ligand>
</feature>
<comment type="similarity">
    <text evidence="14">Belongs to the DNA photolyase family.</text>
</comment>
<dbReference type="GO" id="GO:0003677">
    <property type="term" value="F:DNA binding"/>
    <property type="evidence" value="ECO:0007669"/>
    <property type="project" value="TreeGrafter"/>
</dbReference>
<dbReference type="RefSeq" id="WP_044526320.1">
    <property type="nucleotide sequence ID" value="NZ_CP009440.1"/>
</dbReference>
<dbReference type="InterPro" id="IPR018394">
    <property type="entry name" value="DNA_photolyase_1_CS_C"/>
</dbReference>
<dbReference type="SUPFAM" id="SSF48173">
    <property type="entry name" value="Cryptochrome/photolyase FAD-binding domain"/>
    <property type="match status" value="1"/>
</dbReference>
<evidence type="ECO:0000256" key="5">
    <source>
        <dbReference type="ARBA" id="ARBA00022630"/>
    </source>
</evidence>
<dbReference type="InterPro" id="IPR036155">
    <property type="entry name" value="Crypto/Photolyase_N_sf"/>
</dbReference>
<evidence type="ECO:0000256" key="8">
    <source>
        <dbReference type="ARBA" id="ARBA00031671"/>
    </source>
</evidence>
<dbReference type="AlphaFoldDB" id="A0A0B6CQX7"/>
<reference evidence="16 17" key="1">
    <citation type="journal article" date="2015" name="Genome Announc.">
        <title>Genome sequencing of 18 francisella strains to aid in assay development and testing.</title>
        <authorList>
            <person name="Johnson S.L."/>
            <person name="Daligault H.E."/>
            <person name="Davenport K.W."/>
            <person name="Coyne S.R."/>
            <person name="Frey K.G."/>
            <person name="Koroleva G.I."/>
            <person name="Broomall S.M."/>
            <person name="Bishop-Lilly K.A."/>
            <person name="Bruce D.C."/>
            <person name="Chertkov O."/>
            <person name="Freitas T."/>
            <person name="Jaissle J."/>
            <person name="Ladner J.T."/>
            <person name="Rosenzweig C.N."/>
            <person name="Gibbons H.S."/>
            <person name="Palacios G.F."/>
            <person name="Redden C.L."/>
            <person name="Xu Y."/>
            <person name="Minogue T.D."/>
            <person name="Chain P.S."/>
        </authorList>
    </citation>
    <scope>NUCLEOTIDE SEQUENCE [LARGE SCALE GENOMIC DNA]</scope>
    <source>
        <strain evidence="16 17">GA01-2794</strain>
    </source>
</reference>
<dbReference type="InterPro" id="IPR036134">
    <property type="entry name" value="Crypto/Photolyase_FAD-like_sf"/>
</dbReference>
<dbReference type="InterPro" id="IPR002081">
    <property type="entry name" value="Cryptochrome/DNA_photolyase_1"/>
</dbReference>
<comment type="catalytic activity">
    <reaction evidence="9">
        <text>cyclobutadipyrimidine (in DNA) = 2 pyrimidine residues (in DNA).</text>
        <dbReference type="EC" id="4.1.99.3"/>
    </reaction>
</comment>
<keyword evidence="6 12" id="KW-0274">FAD</keyword>
<comment type="cofactor">
    <cofactor evidence="1">
        <name>(6R)-5,10-methylene-5,6,7,8-tetrahydrofolate</name>
        <dbReference type="ChEBI" id="CHEBI:15636"/>
    </cofactor>
</comment>
<dbReference type="FunFam" id="1.10.579.10:FF:000003">
    <property type="entry name" value="Deoxyribodipyrimidine photo-lyase"/>
    <property type="match status" value="1"/>
</dbReference>
<feature type="site" description="Electron transfer via tryptophanyl radical" evidence="13">
    <location>
        <position position="303"/>
    </location>
</feature>
<evidence type="ECO:0000313" key="16">
    <source>
        <dbReference type="EMBL" id="AJI52874.1"/>
    </source>
</evidence>
<sequence>MKKKINSHKTTSIHWFRQDLRLADNPALHQASQTDEIITIFILDENQKIGGASKLWLHHSLNSLNKSLDNKLNFFSGNPLEIIKKLVKENNITDFYWNRCYDKYSIDRDTQIKQFLQEQDINVSSFNGSLLIEPWQCKKDDGTHYKVYTPFYKELIKIRKYRSNIVKPSFNSLKKLETADELDSLKLLEPKLSWQNIIDQWQIGEDASHQILEEFLDGKVKEYKTARDFMSTDSTSKLSPYLHFGEISPNQIFNAVQSLDYIGNNEEHFIKELVWRDFSYYQIYYYPELHNKNINQKFDNFEWDNDATLLKRWQTGQTGIPIVDAGMRELWQTGYMHNRVRMIVASFLIKNCLIHWKYGEKWFFDTLFDADFASNNANWQWVAGCGLDAAPYFRIFNPVLQAEKFEAYEYIRKYVPELKLLPNKLLAKPWEASNLVLQESGVKLGDNYPKPMIDLKKSRDKALELHKKLS</sequence>
<dbReference type="EC" id="4.1.99.3" evidence="3"/>
<dbReference type="Gene3D" id="3.40.50.620">
    <property type="entry name" value="HUPs"/>
    <property type="match status" value="1"/>
</dbReference>
<gene>
    <name evidence="16" type="ORF">LA55_1184</name>
</gene>
<dbReference type="GO" id="GO:0071949">
    <property type="term" value="F:FAD binding"/>
    <property type="evidence" value="ECO:0007669"/>
    <property type="project" value="TreeGrafter"/>
</dbReference>
<dbReference type="PRINTS" id="PR00147">
    <property type="entry name" value="DNAPHOTLYASE"/>
</dbReference>
<dbReference type="PANTHER" id="PTHR11455:SF9">
    <property type="entry name" value="CRYPTOCHROME CIRCADIAN CLOCK 5 ISOFORM X1"/>
    <property type="match status" value="1"/>
</dbReference>
<dbReference type="PROSITE" id="PS00394">
    <property type="entry name" value="DNA_PHOTOLYASES_1_1"/>
    <property type="match status" value="1"/>
</dbReference>
<feature type="binding site" evidence="12">
    <location>
        <position position="269"/>
    </location>
    <ligand>
        <name>FAD</name>
        <dbReference type="ChEBI" id="CHEBI:57692"/>
    </ligand>
</feature>
<keyword evidence="7 14" id="KW-0157">Chromophore</keyword>
<comment type="cofactor">
    <cofactor evidence="12">
        <name>FAD</name>
        <dbReference type="ChEBI" id="CHEBI:57692"/>
    </cofactor>
    <text evidence="12">Binds 1 FAD per subunit.</text>
</comment>